<dbReference type="Pfam" id="PF01418">
    <property type="entry name" value="HTH_6"/>
    <property type="match status" value="1"/>
</dbReference>
<keyword evidence="2" id="KW-0238">DNA-binding</keyword>
<evidence type="ECO:0000256" key="1">
    <source>
        <dbReference type="ARBA" id="ARBA00023015"/>
    </source>
</evidence>
<sequence>MDTSVILQIQERMNDLSRSEKKIGAYVLEHPADAVNHSTNELAQMIGVSPATIVRFCRSIGLSGFSQLKVRLYAESMGVMDQSLYTDIEPEEQTGEIAEKLAFRFQQSIAQTKELMDSPSMNSFSDLIDQKRVIYVYGLGASRVVAEDLAHKFSRIGKAVMSYSDHHLLASALINADPDCMLVAISNSGETDEVIKMVRIARQNGLYTVGISHNGTNQLSEQVDLSIRHGGGEPVLLRSAATTSLIAQLFTVDVLYYVYVCRHYESALKKIGASRIIIQKMFSGNGE</sequence>
<dbReference type="InterPro" id="IPR047640">
    <property type="entry name" value="RpiR-like"/>
</dbReference>
<reference evidence="6" key="1">
    <citation type="submission" date="2024-06" db="EMBL/GenBank/DDBJ databases">
        <authorList>
            <person name="Fan A."/>
            <person name="Zhang F.Y."/>
            <person name="Zhang L."/>
        </authorList>
    </citation>
    <scope>NUCLEOTIDE SEQUENCE</scope>
    <source>
        <strain evidence="6">Y61</strain>
    </source>
</reference>
<dbReference type="GO" id="GO:0097367">
    <property type="term" value="F:carbohydrate derivative binding"/>
    <property type="evidence" value="ECO:0007669"/>
    <property type="project" value="InterPro"/>
</dbReference>
<dbReference type="InterPro" id="IPR000281">
    <property type="entry name" value="HTH_RpiR"/>
</dbReference>
<dbReference type="CDD" id="cd05013">
    <property type="entry name" value="SIS_RpiR"/>
    <property type="match status" value="1"/>
</dbReference>
<dbReference type="PANTHER" id="PTHR30514:SF10">
    <property type="entry name" value="MURR_RPIR FAMILY TRANSCRIPTIONAL REGULATOR"/>
    <property type="match status" value="1"/>
</dbReference>
<name>A0AAU8IJ09_9BACL</name>
<gene>
    <name evidence="6" type="ORF">ABNN70_05865</name>
</gene>
<evidence type="ECO:0000256" key="2">
    <source>
        <dbReference type="ARBA" id="ARBA00023125"/>
    </source>
</evidence>
<organism evidence="6">
    <name type="scientific">Sporolactobacillus sp. Y61</name>
    <dbReference type="NCBI Taxonomy" id="3160863"/>
    <lineage>
        <taxon>Bacteria</taxon>
        <taxon>Bacillati</taxon>
        <taxon>Bacillota</taxon>
        <taxon>Bacilli</taxon>
        <taxon>Bacillales</taxon>
        <taxon>Sporolactobacillaceae</taxon>
        <taxon>Sporolactobacillus</taxon>
    </lineage>
</organism>
<dbReference type="GO" id="GO:1901135">
    <property type="term" value="P:carbohydrate derivative metabolic process"/>
    <property type="evidence" value="ECO:0007669"/>
    <property type="project" value="InterPro"/>
</dbReference>
<dbReference type="GO" id="GO:0003700">
    <property type="term" value="F:DNA-binding transcription factor activity"/>
    <property type="evidence" value="ECO:0007669"/>
    <property type="project" value="InterPro"/>
</dbReference>
<evidence type="ECO:0000259" key="5">
    <source>
        <dbReference type="PROSITE" id="PS51464"/>
    </source>
</evidence>
<dbReference type="AlphaFoldDB" id="A0AAU8IJ09"/>
<dbReference type="InterPro" id="IPR046348">
    <property type="entry name" value="SIS_dom_sf"/>
</dbReference>
<dbReference type="PANTHER" id="PTHR30514">
    <property type="entry name" value="GLUCOKINASE"/>
    <property type="match status" value="1"/>
</dbReference>
<dbReference type="SUPFAM" id="SSF53697">
    <property type="entry name" value="SIS domain"/>
    <property type="match status" value="1"/>
</dbReference>
<dbReference type="Gene3D" id="1.10.10.10">
    <property type="entry name" value="Winged helix-like DNA-binding domain superfamily/Winged helix DNA-binding domain"/>
    <property type="match status" value="1"/>
</dbReference>
<dbReference type="InterPro" id="IPR001347">
    <property type="entry name" value="SIS_dom"/>
</dbReference>
<feature type="domain" description="SIS" evidence="5">
    <location>
        <begin position="124"/>
        <end position="265"/>
    </location>
</feature>
<dbReference type="Gene3D" id="3.40.50.10490">
    <property type="entry name" value="Glucose-6-phosphate isomerase like protein, domain 1"/>
    <property type="match status" value="1"/>
</dbReference>
<dbReference type="RefSeq" id="WP_353949072.1">
    <property type="nucleotide sequence ID" value="NZ_CP159510.1"/>
</dbReference>
<proteinExistence type="predicted"/>
<dbReference type="InterPro" id="IPR036388">
    <property type="entry name" value="WH-like_DNA-bd_sf"/>
</dbReference>
<protein>
    <submittedName>
        <fullName evidence="6">MurR/RpiR family transcriptional regulator</fullName>
    </submittedName>
</protein>
<dbReference type="InterPro" id="IPR035472">
    <property type="entry name" value="RpiR-like_SIS"/>
</dbReference>
<evidence type="ECO:0000313" key="6">
    <source>
        <dbReference type="EMBL" id="XCJ17988.1"/>
    </source>
</evidence>
<dbReference type="EMBL" id="CP159510">
    <property type="protein sequence ID" value="XCJ17988.1"/>
    <property type="molecule type" value="Genomic_DNA"/>
</dbReference>
<evidence type="ECO:0000259" key="4">
    <source>
        <dbReference type="PROSITE" id="PS51071"/>
    </source>
</evidence>
<dbReference type="InterPro" id="IPR009057">
    <property type="entry name" value="Homeodomain-like_sf"/>
</dbReference>
<dbReference type="PROSITE" id="PS51464">
    <property type="entry name" value="SIS"/>
    <property type="match status" value="1"/>
</dbReference>
<keyword evidence="3" id="KW-0804">Transcription</keyword>
<dbReference type="SUPFAM" id="SSF46689">
    <property type="entry name" value="Homeodomain-like"/>
    <property type="match status" value="1"/>
</dbReference>
<keyword evidence="1" id="KW-0805">Transcription regulation</keyword>
<dbReference type="Pfam" id="PF01380">
    <property type="entry name" value="SIS"/>
    <property type="match status" value="1"/>
</dbReference>
<feature type="domain" description="HTH rpiR-type" evidence="4">
    <location>
        <begin position="3"/>
        <end position="79"/>
    </location>
</feature>
<evidence type="ECO:0000256" key="3">
    <source>
        <dbReference type="ARBA" id="ARBA00023163"/>
    </source>
</evidence>
<accession>A0AAU8IJ09</accession>
<dbReference type="PROSITE" id="PS51071">
    <property type="entry name" value="HTH_RPIR"/>
    <property type="match status" value="1"/>
</dbReference>
<dbReference type="GO" id="GO:0003677">
    <property type="term" value="F:DNA binding"/>
    <property type="evidence" value="ECO:0007669"/>
    <property type="project" value="UniProtKB-KW"/>
</dbReference>